<organism evidence="1 2">
    <name type="scientific">Penicillium polonicum</name>
    <dbReference type="NCBI Taxonomy" id="60169"/>
    <lineage>
        <taxon>Eukaryota</taxon>
        <taxon>Fungi</taxon>
        <taxon>Dikarya</taxon>
        <taxon>Ascomycota</taxon>
        <taxon>Pezizomycotina</taxon>
        <taxon>Eurotiomycetes</taxon>
        <taxon>Eurotiomycetidae</taxon>
        <taxon>Eurotiales</taxon>
        <taxon>Aspergillaceae</taxon>
        <taxon>Penicillium</taxon>
    </lineage>
</organism>
<evidence type="ECO:0000313" key="2">
    <source>
        <dbReference type="Proteomes" id="UP000191408"/>
    </source>
</evidence>
<gene>
    <name evidence="1" type="ORF">PENPOL_c027G07186</name>
</gene>
<dbReference type="AlphaFoldDB" id="A0A1V6N627"/>
<keyword evidence="2" id="KW-1185">Reference proteome</keyword>
<protein>
    <submittedName>
        <fullName evidence="1">Uncharacterized protein</fullName>
    </submittedName>
</protein>
<reference evidence="2" key="1">
    <citation type="journal article" date="2017" name="Nat. Microbiol.">
        <title>Global analysis of biosynthetic gene clusters reveals vast potential of secondary metabolite production in Penicillium species.</title>
        <authorList>
            <person name="Nielsen J.C."/>
            <person name="Grijseels S."/>
            <person name="Prigent S."/>
            <person name="Ji B."/>
            <person name="Dainat J."/>
            <person name="Nielsen K.F."/>
            <person name="Frisvad J.C."/>
            <person name="Workman M."/>
            <person name="Nielsen J."/>
        </authorList>
    </citation>
    <scope>NUCLEOTIDE SEQUENCE [LARGE SCALE GENOMIC DNA]</scope>
    <source>
        <strain evidence="2">IBT 4502</strain>
    </source>
</reference>
<evidence type="ECO:0000313" key="1">
    <source>
        <dbReference type="EMBL" id="OQD60160.1"/>
    </source>
</evidence>
<comment type="caution">
    <text evidence="1">The sequence shown here is derived from an EMBL/GenBank/DDBJ whole genome shotgun (WGS) entry which is preliminary data.</text>
</comment>
<accession>A0A1V6N627</accession>
<name>A0A1V6N627_PENPO</name>
<dbReference type="EMBL" id="MDYM01000027">
    <property type="protein sequence ID" value="OQD60160.1"/>
    <property type="molecule type" value="Genomic_DNA"/>
</dbReference>
<dbReference type="Proteomes" id="UP000191408">
    <property type="component" value="Unassembled WGS sequence"/>
</dbReference>
<sequence>MLAPTTAGNELAYQNLLGSPEQPAEDIEPNIFDVRSIINCRRSKPVITLPKSTKEVSVPGTEGKLTVSDNIEIVSCGNGTTSSGIQVESGKELVDSLAVGTHLNTEFLEIKVDIAGGYSYESTVKKNSMYAMMAIDQTQFYTEMTTGEKTGDLIPEFLAAVEKLPPWGETDAAKSAYETFFDN</sequence>
<proteinExistence type="predicted"/>